<proteinExistence type="predicted"/>
<evidence type="ECO:0000313" key="4">
    <source>
        <dbReference type="EMBL" id="RHK49725.1"/>
    </source>
</evidence>
<dbReference type="EMBL" id="VZBQ01000151">
    <property type="protein sequence ID" value="MQN91039.1"/>
    <property type="molecule type" value="Genomic_DNA"/>
</dbReference>
<evidence type="ECO:0000313" key="7">
    <source>
        <dbReference type="Proteomes" id="UP000420635"/>
    </source>
</evidence>
<protein>
    <submittedName>
        <fullName evidence="2">DUF5053 domain-containing protein</fullName>
    </submittedName>
</protein>
<name>A0A3R6FJ16_9BACT</name>
<organism evidence="2 6">
    <name type="scientific">Segatella copri</name>
    <dbReference type="NCBI Taxonomy" id="165179"/>
    <lineage>
        <taxon>Bacteria</taxon>
        <taxon>Pseudomonadati</taxon>
        <taxon>Bacteroidota</taxon>
        <taxon>Bacteroidia</taxon>
        <taxon>Bacteroidales</taxon>
        <taxon>Prevotellaceae</taxon>
        <taxon>Segatella</taxon>
    </lineage>
</organism>
<dbReference type="InterPro" id="IPR032483">
    <property type="entry name" value="DUF5053"/>
</dbReference>
<reference evidence="4 5" key="1">
    <citation type="submission" date="2018-08" db="EMBL/GenBank/DDBJ databases">
        <title>A genome reference for cultivated species of the human gut microbiota.</title>
        <authorList>
            <person name="Zou Y."/>
            <person name="Xue W."/>
            <person name="Luo G."/>
        </authorList>
    </citation>
    <scope>NUCLEOTIDE SEQUENCE [LARGE SCALE GENOMIC DNA]</scope>
    <source>
        <strain evidence="4 5">AF43-2</strain>
    </source>
</reference>
<feature type="coiled-coil region" evidence="1">
    <location>
        <begin position="46"/>
        <end position="73"/>
    </location>
</feature>
<dbReference type="RefSeq" id="WP_119237283.1">
    <property type="nucleotide sequence ID" value="NZ_DAWDQD010000004.1"/>
</dbReference>
<dbReference type="EMBL" id="QRNN01000007">
    <property type="protein sequence ID" value="RHK49725.1"/>
    <property type="molecule type" value="Genomic_DNA"/>
</dbReference>
<evidence type="ECO:0000313" key="2">
    <source>
        <dbReference type="EMBL" id="MQN08484.1"/>
    </source>
</evidence>
<dbReference type="EMBL" id="VZCY01000008">
    <property type="protein sequence ID" value="MQN08484.1"/>
    <property type="molecule type" value="Genomic_DNA"/>
</dbReference>
<keyword evidence="1" id="KW-0175">Coiled coil</keyword>
<reference evidence="6 7" key="2">
    <citation type="submission" date="2019-09" db="EMBL/GenBank/DDBJ databases">
        <title>Distinct polysaccharide growth profiles of human intestinal Prevotella copri isolates.</title>
        <authorList>
            <person name="Fehlner-Peach H."/>
            <person name="Magnabosco C."/>
            <person name="Raghavan V."/>
            <person name="Scher J.U."/>
            <person name="Tett A."/>
            <person name="Cox L.M."/>
            <person name="Gottsegen C."/>
            <person name="Watters A."/>
            <person name="Wiltshire- Gordon J.D."/>
            <person name="Segata N."/>
            <person name="Bonneau R."/>
            <person name="Littman D.R."/>
        </authorList>
    </citation>
    <scope>NUCLEOTIDE SEQUENCE [LARGE SCALE GENOMIC DNA]</scope>
    <source>
        <strain evidence="6">iK21513</strain>
        <strain evidence="2">IK21513</strain>
        <strain evidence="3">IP54</strain>
        <strain evidence="7">iP54</strain>
    </source>
</reference>
<comment type="caution">
    <text evidence="2">The sequence shown here is derived from an EMBL/GenBank/DDBJ whole genome shotgun (WGS) entry which is preliminary data.</text>
</comment>
<dbReference type="Pfam" id="PF16476">
    <property type="entry name" value="DUF5053"/>
    <property type="match status" value="1"/>
</dbReference>
<evidence type="ECO:0000313" key="5">
    <source>
        <dbReference type="Proteomes" id="UP000284562"/>
    </source>
</evidence>
<dbReference type="Proteomes" id="UP000406735">
    <property type="component" value="Unassembled WGS sequence"/>
</dbReference>
<dbReference type="Proteomes" id="UP000284562">
    <property type="component" value="Unassembled WGS sequence"/>
</dbReference>
<gene>
    <name evidence="4" type="ORF">DW064_03070</name>
    <name evidence="3" type="ORF">F7D59_14555</name>
    <name evidence="2" type="ORF">F7D97_00720</name>
</gene>
<evidence type="ECO:0000256" key="1">
    <source>
        <dbReference type="SAM" id="Coils"/>
    </source>
</evidence>
<evidence type="ECO:0000313" key="6">
    <source>
        <dbReference type="Proteomes" id="UP000406735"/>
    </source>
</evidence>
<dbReference type="Proteomes" id="UP000420635">
    <property type="component" value="Unassembled WGS sequence"/>
</dbReference>
<dbReference type="AlphaFoldDB" id="A0A3R6FJ16"/>
<accession>A0A3R6FJ16</accession>
<sequence>MNNNTDLLKEYASLAGKEDEKSEARKTEILNYIKLNADDSDREEAKAFINQKMEQLQSEVLTLREQLAEEDYKLLPLRYIAQNYFGKSAAWLSQRLNGSEVRGHVYTLNSEQKDIFNRAVQEIGQRISSLQLA</sequence>
<evidence type="ECO:0000313" key="3">
    <source>
        <dbReference type="EMBL" id="MQN91039.1"/>
    </source>
</evidence>